<organism evidence="2 3">
    <name type="scientific">Cupriavidus gilardii</name>
    <dbReference type="NCBI Taxonomy" id="82541"/>
    <lineage>
        <taxon>Bacteria</taxon>
        <taxon>Pseudomonadati</taxon>
        <taxon>Pseudomonadota</taxon>
        <taxon>Betaproteobacteria</taxon>
        <taxon>Burkholderiales</taxon>
        <taxon>Burkholderiaceae</taxon>
        <taxon>Cupriavidus</taxon>
    </lineage>
</organism>
<evidence type="ECO:0000256" key="1">
    <source>
        <dbReference type="SAM" id="Coils"/>
    </source>
</evidence>
<proteinExistence type="predicted"/>
<keyword evidence="1" id="KW-0175">Coiled coil</keyword>
<dbReference type="EMBL" id="CP098736">
    <property type="protein sequence ID" value="USE78933.1"/>
    <property type="molecule type" value="Genomic_DNA"/>
</dbReference>
<evidence type="ECO:0000313" key="3">
    <source>
        <dbReference type="Proteomes" id="UP001056648"/>
    </source>
</evidence>
<sequence length="192" mass="21040">MRNGSQKTLIGLVREHVNACRKALGWSREAVADVIVEAHDRIGGPSTTGIRFEPKTTDTFERAKVNADRIFRWLDDETKDSNLLPANFLPSVLAGLPVEERITLINYILAPLGLTVRRLDSATHETQSATKHLVAIAREVAEAQSAVANLIDGATLPELQRAERELAEAERAITQAREDVAAQLNSSLRVVA</sequence>
<gene>
    <name evidence="2" type="ORF">NDR89_20060</name>
</gene>
<dbReference type="Gene3D" id="1.10.3600.10">
    <property type="entry name" value="Putative bacterial toxin ydaT"/>
    <property type="match status" value="1"/>
</dbReference>
<feature type="coiled-coil region" evidence="1">
    <location>
        <begin position="159"/>
        <end position="186"/>
    </location>
</feature>
<reference evidence="2" key="1">
    <citation type="submission" date="2022-06" db="EMBL/GenBank/DDBJ databases">
        <title>Complete genome sequence and characterization of Cupriavidus gilardii QJ1 isolated from contaminating cells.</title>
        <authorList>
            <person name="Qi J."/>
        </authorList>
    </citation>
    <scope>NUCLEOTIDE SEQUENCE</scope>
    <source>
        <strain evidence="2">QJ1</strain>
    </source>
</reference>
<dbReference type="InterPro" id="IPR037042">
    <property type="entry name" value="YdaT-like_sf"/>
</dbReference>
<keyword evidence="3" id="KW-1185">Reference proteome</keyword>
<name>A0ABY4VPJ6_9BURK</name>
<dbReference type="RefSeq" id="WP_252252669.1">
    <property type="nucleotide sequence ID" value="NZ_CP098736.1"/>
</dbReference>
<accession>A0ABY4VPJ6</accession>
<dbReference type="Proteomes" id="UP001056648">
    <property type="component" value="Chromosome 2"/>
</dbReference>
<protein>
    <submittedName>
        <fullName evidence="2">Toxin YdaT family protein</fullName>
    </submittedName>
</protein>
<evidence type="ECO:0000313" key="2">
    <source>
        <dbReference type="EMBL" id="USE78933.1"/>
    </source>
</evidence>